<reference evidence="3" key="1">
    <citation type="submission" date="2016-10" db="EMBL/GenBank/DDBJ databases">
        <authorList>
            <person name="Varghese N."/>
            <person name="Submissions S."/>
        </authorList>
    </citation>
    <scope>NUCLEOTIDE SEQUENCE [LARGE SCALE GENOMIC DNA]</scope>
    <source>
        <strain evidence="3">CGMCC 4.6856</strain>
    </source>
</reference>
<dbReference type="Pfam" id="PF01872">
    <property type="entry name" value="RibD_C"/>
    <property type="match status" value="1"/>
</dbReference>
<organism evidence="2 3">
    <name type="scientific">Microlunatus flavus</name>
    <dbReference type="NCBI Taxonomy" id="1036181"/>
    <lineage>
        <taxon>Bacteria</taxon>
        <taxon>Bacillati</taxon>
        <taxon>Actinomycetota</taxon>
        <taxon>Actinomycetes</taxon>
        <taxon>Propionibacteriales</taxon>
        <taxon>Propionibacteriaceae</taxon>
        <taxon>Microlunatus</taxon>
    </lineage>
</organism>
<proteinExistence type="predicted"/>
<dbReference type="EMBL" id="FOFA01000008">
    <property type="protein sequence ID" value="SER07440.1"/>
    <property type="molecule type" value="Genomic_DNA"/>
</dbReference>
<dbReference type="SUPFAM" id="SSF53597">
    <property type="entry name" value="Dihydrofolate reductase-like"/>
    <property type="match status" value="1"/>
</dbReference>
<dbReference type="GO" id="GO:0009231">
    <property type="term" value="P:riboflavin biosynthetic process"/>
    <property type="evidence" value="ECO:0007669"/>
    <property type="project" value="InterPro"/>
</dbReference>
<dbReference type="InterPro" id="IPR002734">
    <property type="entry name" value="RibDG_C"/>
</dbReference>
<dbReference type="PANTHER" id="PTHR38011">
    <property type="entry name" value="DIHYDROFOLATE REDUCTASE FAMILY PROTEIN (AFU_ORTHOLOGUE AFUA_8G06820)"/>
    <property type="match status" value="1"/>
</dbReference>
<dbReference type="RefSeq" id="WP_091184139.1">
    <property type="nucleotide sequence ID" value="NZ_FOFA01000008.1"/>
</dbReference>
<gene>
    <name evidence="2" type="ORF">SAMN05421756_108197</name>
</gene>
<evidence type="ECO:0000313" key="2">
    <source>
        <dbReference type="EMBL" id="SER07440.1"/>
    </source>
</evidence>
<dbReference type="InterPro" id="IPR050765">
    <property type="entry name" value="Riboflavin_Biosynth_HTPR"/>
</dbReference>
<dbReference type="OrthoDB" id="2313602at2"/>
<keyword evidence="3" id="KW-1185">Reference proteome</keyword>
<dbReference type="InterPro" id="IPR024072">
    <property type="entry name" value="DHFR-like_dom_sf"/>
</dbReference>
<evidence type="ECO:0000259" key="1">
    <source>
        <dbReference type="Pfam" id="PF01872"/>
    </source>
</evidence>
<evidence type="ECO:0000313" key="3">
    <source>
        <dbReference type="Proteomes" id="UP000198504"/>
    </source>
</evidence>
<feature type="domain" description="Bacterial bifunctional deaminase-reductase C-terminal" evidence="1">
    <location>
        <begin position="3"/>
        <end position="163"/>
    </location>
</feature>
<dbReference type="PANTHER" id="PTHR38011:SF11">
    <property type="entry name" value="2,5-DIAMINO-6-RIBOSYLAMINO-4(3H)-PYRIMIDINONE 5'-PHOSPHATE REDUCTASE"/>
    <property type="match status" value="1"/>
</dbReference>
<dbReference type="Proteomes" id="UP000198504">
    <property type="component" value="Unassembled WGS sequence"/>
</dbReference>
<dbReference type="AlphaFoldDB" id="A0A1H9L7V4"/>
<protein>
    <submittedName>
        <fullName evidence="2">Dihydrofolate reductase</fullName>
    </submittedName>
</protein>
<sequence length="183" mass="19525">MSKLLYSATMSLDGFIAGPDGDMSWLSDYLATPNPGADLLMDEIGSLLVGRRTHTGDDPNAGTEDEGAFGGRWVGPVVVLSRSPERFADTPGLMFSGDVREAVAAAKDAAAGRYVNVLGAGVARSLIEADLLDEVMVFIAPFLLGDGVRLFDRPGGRTVRLEPVDRPEITGPTGRWFEIARRS</sequence>
<name>A0A1H9L7V4_9ACTN</name>
<accession>A0A1H9L7V4</accession>
<dbReference type="STRING" id="1036181.SAMN05421756_108197"/>
<dbReference type="Gene3D" id="3.40.430.10">
    <property type="entry name" value="Dihydrofolate Reductase, subunit A"/>
    <property type="match status" value="1"/>
</dbReference>
<dbReference type="GO" id="GO:0008703">
    <property type="term" value="F:5-amino-6-(5-phosphoribosylamino)uracil reductase activity"/>
    <property type="evidence" value="ECO:0007669"/>
    <property type="project" value="InterPro"/>
</dbReference>